<dbReference type="InterPro" id="IPR017938">
    <property type="entry name" value="Riboflavin_synthase-like_b-brl"/>
</dbReference>
<dbReference type="Gene3D" id="3.40.50.80">
    <property type="entry name" value="Nucleotide-binding domain of ferredoxin-NADP reductase (FNR) module"/>
    <property type="match status" value="1"/>
</dbReference>
<dbReference type="CDD" id="cd06193">
    <property type="entry name" value="siderophore_interacting"/>
    <property type="match status" value="1"/>
</dbReference>
<dbReference type="PANTHER" id="PTHR30157:SF0">
    <property type="entry name" value="NADPH-DEPENDENT FERRIC-CHELATE REDUCTASE"/>
    <property type="match status" value="1"/>
</dbReference>
<organism evidence="4 6">
    <name type="scientific">Frigoribacterium faeni</name>
    <dbReference type="NCBI Taxonomy" id="145483"/>
    <lineage>
        <taxon>Bacteria</taxon>
        <taxon>Bacillati</taxon>
        <taxon>Actinomycetota</taxon>
        <taxon>Actinomycetes</taxon>
        <taxon>Micrococcales</taxon>
        <taxon>Microbacteriaceae</taxon>
        <taxon>Frigoribacterium</taxon>
    </lineage>
</organism>
<dbReference type="EMBL" id="BJUV01000001">
    <property type="protein sequence ID" value="GEK81757.1"/>
    <property type="molecule type" value="Genomic_DNA"/>
</dbReference>
<comment type="caution">
    <text evidence="4">The sequence shown here is derived from an EMBL/GenBank/DDBJ whole genome shotgun (WGS) entry which is preliminary data.</text>
</comment>
<dbReference type="RefSeq" id="WP_244289621.1">
    <property type="nucleotide sequence ID" value="NZ_BAAAHR010000002.1"/>
</dbReference>
<proteinExistence type="predicted"/>
<evidence type="ECO:0000313" key="6">
    <source>
        <dbReference type="Proteomes" id="UP000522688"/>
    </source>
</evidence>
<reference evidence="3 5" key="1">
    <citation type="submission" date="2019-07" db="EMBL/GenBank/DDBJ databases">
        <title>Whole genome shotgun sequence of Frigoribacterium faeni NBRC 103066.</title>
        <authorList>
            <person name="Hosoyama A."/>
            <person name="Uohara A."/>
            <person name="Ohji S."/>
            <person name="Ichikawa N."/>
        </authorList>
    </citation>
    <scope>NUCLEOTIDE SEQUENCE [LARGE SCALE GENOMIC DNA]</scope>
    <source>
        <strain evidence="3 5">NBRC 103066</strain>
    </source>
</reference>
<feature type="domain" description="FAD-binding FR-type" evidence="2">
    <location>
        <begin position="22"/>
        <end position="148"/>
    </location>
</feature>
<dbReference type="Pfam" id="PF04954">
    <property type="entry name" value="SIP"/>
    <property type="match status" value="1"/>
</dbReference>
<dbReference type="AlphaFoldDB" id="A0A7W3JGQ0"/>
<evidence type="ECO:0000256" key="1">
    <source>
        <dbReference type="SAM" id="MobiDB-lite"/>
    </source>
</evidence>
<gene>
    <name evidence="4" type="ORF">FB463_000750</name>
    <name evidence="3" type="ORF">FFA01_00660</name>
</gene>
<evidence type="ECO:0000313" key="3">
    <source>
        <dbReference type="EMBL" id="GEK81757.1"/>
    </source>
</evidence>
<dbReference type="InterPro" id="IPR017927">
    <property type="entry name" value="FAD-bd_FR_type"/>
</dbReference>
<sequence length="317" mass="34408">MADTLSPTALDRPAAAPSRPAHRPYRVRVARLTPLSPSFVRITFTGPDLTDFGADGLDQRIKVVLPLERTGYATFPTDDWWTSWRALPAHEQNPFRTYTARAARPATCEVDVDFVVHDDGGPAAAWLSTAAVGDEIVLIGPDATSGVTGSGVEWNPQRASSVLLAGDETAVPAICSIVESLPDDARGCVFLEVPTAADRLDLVAPAGVSVVWLPRSASGSEHGRLLVDAVRAWTARYVAAWHRGVELDEVDIDHDILWDVPPGDRRHGEALEGELYAWLAGEAAAIKALRRFLVGEVGLDRRQVAFMGYWRLGRAEM</sequence>
<reference evidence="4 6" key="2">
    <citation type="submission" date="2020-07" db="EMBL/GenBank/DDBJ databases">
        <title>Sequencing the genomes of 1000 actinobacteria strains.</title>
        <authorList>
            <person name="Klenk H.-P."/>
        </authorList>
    </citation>
    <scope>NUCLEOTIDE SEQUENCE [LARGE SCALE GENOMIC DNA]</scope>
    <source>
        <strain evidence="4 6">DSM 10309</strain>
    </source>
</reference>
<evidence type="ECO:0000313" key="5">
    <source>
        <dbReference type="Proteomes" id="UP000321154"/>
    </source>
</evidence>
<dbReference type="Pfam" id="PF08021">
    <property type="entry name" value="FAD_binding_9"/>
    <property type="match status" value="1"/>
</dbReference>
<protein>
    <submittedName>
        <fullName evidence="4">NADPH-dependent ferric siderophore reductase</fullName>
    </submittedName>
</protein>
<feature type="region of interest" description="Disordered" evidence="1">
    <location>
        <begin position="1"/>
        <end position="21"/>
    </location>
</feature>
<dbReference type="EMBL" id="JACGWW010000001">
    <property type="protein sequence ID" value="MBA8812526.1"/>
    <property type="molecule type" value="Genomic_DNA"/>
</dbReference>
<dbReference type="SUPFAM" id="SSF63380">
    <property type="entry name" value="Riboflavin synthase domain-like"/>
    <property type="match status" value="1"/>
</dbReference>
<dbReference type="PANTHER" id="PTHR30157">
    <property type="entry name" value="FERRIC REDUCTASE, NADPH-DEPENDENT"/>
    <property type="match status" value="1"/>
</dbReference>
<dbReference type="InterPro" id="IPR007037">
    <property type="entry name" value="SIP_rossman_dom"/>
</dbReference>
<dbReference type="PROSITE" id="PS51384">
    <property type="entry name" value="FAD_FR"/>
    <property type="match status" value="1"/>
</dbReference>
<accession>A0A7W3JGQ0</accession>
<dbReference type="InterPro" id="IPR039261">
    <property type="entry name" value="FNR_nucleotide-bd"/>
</dbReference>
<evidence type="ECO:0000259" key="2">
    <source>
        <dbReference type="PROSITE" id="PS51384"/>
    </source>
</evidence>
<dbReference type="GO" id="GO:0016491">
    <property type="term" value="F:oxidoreductase activity"/>
    <property type="evidence" value="ECO:0007669"/>
    <property type="project" value="InterPro"/>
</dbReference>
<name>A0A7W3JGQ0_9MICO</name>
<dbReference type="InterPro" id="IPR013113">
    <property type="entry name" value="SIP_FAD-bd"/>
</dbReference>
<dbReference type="Proteomes" id="UP000321154">
    <property type="component" value="Unassembled WGS sequence"/>
</dbReference>
<dbReference type="Proteomes" id="UP000522688">
    <property type="component" value="Unassembled WGS sequence"/>
</dbReference>
<evidence type="ECO:0000313" key="4">
    <source>
        <dbReference type="EMBL" id="MBA8812526.1"/>
    </source>
</evidence>
<dbReference type="Gene3D" id="2.40.30.10">
    <property type="entry name" value="Translation factors"/>
    <property type="match status" value="1"/>
</dbReference>
<keyword evidence="5" id="KW-1185">Reference proteome</keyword>
<dbReference type="InterPro" id="IPR039374">
    <property type="entry name" value="SIP_fam"/>
</dbReference>